<evidence type="ECO:0000256" key="6">
    <source>
        <dbReference type="ARBA" id="ARBA00022824"/>
    </source>
</evidence>
<evidence type="ECO:0000256" key="12">
    <source>
        <dbReference type="ARBA" id="ARBA00038168"/>
    </source>
</evidence>
<evidence type="ECO:0000256" key="2">
    <source>
        <dbReference type="ARBA" id="ARBA00022448"/>
    </source>
</evidence>
<dbReference type="PRINTS" id="PR00363">
    <property type="entry name" value="CYTOCHROMEB5"/>
</dbReference>
<dbReference type="EMBL" id="JBGFUD010014398">
    <property type="protein sequence ID" value="MFH4983918.1"/>
    <property type="molecule type" value="Genomic_DNA"/>
</dbReference>
<evidence type="ECO:0000256" key="13">
    <source>
        <dbReference type="ARBA" id="ARBA00039806"/>
    </source>
</evidence>
<reference evidence="16 17" key="1">
    <citation type="submission" date="2024-08" db="EMBL/GenBank/DDBJ databases">
        <title>Gnathostoma spinigerum genome.</title>
        <authorList>
            <person name="Gonzalez-Bertolin B."/>
            <person name="Monzon S."/>
            <person name="Zaballos A."/>
            <person name="Jimenez P."/>
            <person name="Dekumyoy P."/>
            <person name="Varona S."/>
            <person name="Cuesta I."/>
            <person name="Sumanam S."/>
            <person name="Adisakwattana P."/>
            <person name="Gasser R.B."/>
            <person name="Hernandez-Gonzalez A."/>
            <person name="Young N.D."/>
            <person name="Perteguer M.J."/>
        </authorList>
    </citation>
    <scope>NUCLEOTIDE SEQUENCE [LARGE SCALE GENOMIC DNA]</scope>
    <source>
        <strain evidence="16">AL3</strain>
        <tissue evidence="16">Liver</tissue>
    </source>
</reference>
<keyword evidence="8" id="KW-0249">Electron transport</keyword>
<keyword evidence="3 14" id="KW-0349">Heme</keyword>
<dbReference type="AlphaFoldDB" id="A0ABD6EVF1"/>
<keyword evidence="7" id="KW-0492">Microsome</keyword>
<evidence type="ECO:0000256" key="8">
    <source>
        <dbReference type="ARBA" id="ARBA00022982"/>
    </source>
</evidence>
<proteinExistence type="inferred from homology"/>
<evidence type="ECO:0000256" key="7">
    <source>
        <dbReference type="ARBA" id="ARBA00022848"/>
    </source>
</evidence>
<dbReference type="Proteomes" id="UP001608902">
    <property type="component" value="Unassembled WGS sequence"/>
</dbReference>
<evidence type="ECO:0000313" key="17">
    <source>
        <dbReference type="Proteomes" id="UP001608902"/>
    </source>
</evidence>
<dbReference type="PROSITE" id="PS50255">
    <property type="entry name" value="CYTOCHROME_B5_2"/>
    <property type="match status" value="1"/>
</dbReference>
<evidence type="ECO:0000256" key="3">
    <source>
        <dbReference type="ARBA" id="ARBA00022617"/>
    </source>
</evidence>
<gene>
    <name evidence="16" type="ORF">AB6A40_010627</name>
</gene>
<evidence type="ECO:0000256" key="11">
    <source>
        <dbReference type="ARBA" id="ARBA00037877"/>
    </source>
</evidence>
<dbReference type="Pfam" id="PF00173">
    <property type="entry name" value="Cyt-b5"/>
    <property type="match status" value="1"/>
</dbReference>
<dbReference type="InterPro" id="IPR036400">
    <property type="entry name" value="Cyt_B5-like_heme/steroid_sf"/>
</dbReference>
<dbReference type="PROSITE" id="PS00191">
    <property type="entry name" value="CYTOCHROME_B5_1"/>
    <property type="match status" value="1"/>
</dbReference>
<dbReference type="SMART" id="SM01117">
    <property type="entry name" value="Cyt-b5"/>
    <property type="match status" value="1"/>
</dbReference>
<keyword evidence="4 14" id="KW-0812">Transmembrane</keyword>
<keyword evidence="2" id="KW-0813">Transport</keyword>
<dbReference type="InterPro" id="IPR050668">
    <property type="entry name" value="Cytochrome_b5"/>
</dbReference>
<organism evidence="16 17">
    <name type="scientific">Gnathostoma spinigerum</name>
    <dbReference type="NCBI Taxonomy" id="75299"/>
    <lineage>
        <taxon>Eukaryota</taxon>
        <taxon>Metazoa</taxon>
        <taxon>Ecdysozoa</taxon>
        <taxon>Nematoda</taxon>
        <taxon>Chromadorea</taxon>
        <taxon>Rhabditida</taxon>
        <taxon>Spirurina</taxon>
        <taxon>Gnathostomatomorpha</taxon>
        <taxon>Gnathostomatoidea</taxon>
        <taxon>Gnathostomatidae</taxon>
        <taxon>Gnathostoma</taxon>
    </lineage>
</organism>
<evidence type="ECO:0000256" key="9">
    <source>
        <dbReference type="ARBA" id="ARBA00023004"/>
    </source>
</evidence>
<dbReference type="GO" id="GO:0046872">
    <property type="term" value="F:metal ion binding"/>
    <property type="evidence" value="ECO:0007669"/>
    <property type="project" value="UniProtKB-UniRule"/>
</dbReference>
<evidence type="ECO:0000256" key="14">
    <source>
        <dbReference type="RuleBase" id="RU362121"/>
    </source>
</evidence>
<feature type="transmembrane region" description="Helical" evidence="14">
    <location>
        <begin position="106"/>
        <end position="127"/>
    </location>
</feature>
<feature type="domain" description="Cytochrome b5 heme-binding" evidence="15">
    <location>
        <begin position="4"/>
        <end position="80"/>
    </location>
</feature>
<keyword evidence="6" id="KW-0256">Endoplasmic reticulum</keyword>
<dbReference type="InterPro" id="IPR018506">
    <property type="entry name" value="Cyt_B5_heme-BS"/>
</dbReference>
<comment type="similarity">
    <text evidence="12 14">Belongs to the cytochrome b5 family.</text>
</comment>
<evidence type="ECO:0000313" key="16">
    <source>
        <dbReference type="EMBL" id="MFH4983918.1"/>
    </source>
</evidence>
<dbReference type="InterPro" id="IPR001199">
    <property type="entry name" value="Cyt_B5-like_heme/steroid-bd"/>
</dbReference>
<evidence type="ECO:0000256" key="4">
    <source>
        <dbReference type="ARBA" id="ARBA00022692"/>
    </source>
</evidence>
<keyword evidence="14" id="KW-1133">Transmembrane helix</keyword>
<evidence type="ECO:0000259" key="15">
    <source>
        <dbReference type="PROSITE" id="PS50255"/>
    </source>
</evidence>
<evidence type="ECO:0000256" key="1">
    <source>
        <dbReference type="ARBA" id="ARBA00004131"/>
    </source>
</evidence>
<sequence length="129" mass="14439">MADVKKFTRAEVAAHGNTKSCWVIINNKVYDVTTFLDEHPGGCEVLLETGGLDATESFEDVGHSTDAREMREQYSIGDIIDREKQTYSFEKKEWDKLASANQESSILGNLVFPALIAVVLALLYYLFTV</sequence>
<keyword evidence="9 14" id="KW-0408">Iron</keyword>
<comment type="subcellular location">
    <subcellularLocation>
        <location evidence="1">Endoplasmic reticulum membrane</location>
        <topology evidence="1">Single-pass membrane protein</topology>
        <orientation evidence="1">Cytoplasmic side</orientation>
    </subcellularLocation>
    <subcellularLocation>
        <location evidence="11">Microsome membrane</location>
        <topology evidence="11">Single-pass membrane protein</topology>
        <orientation evidence="11">Cytoplasmic side</orientation>
    </subcellularLocation>
</comment>
<dbReference type="PANTHER" id="PTHR19359:SF150">
    <property type="entry name" value="CYTOCHROME B5"/>
    <property type="match status" value="1"/>
</dbReference>
<dbReference type="GO" id="GO:0005789">
    <property type="term" value="C:endoplasmic reticulum membrane"/>
    <property type="evidence" value="ECO:0007669"/>
    <property type="project" value="UniProtKB-SubCell"/>
</dbReference>
<name>A0ABD6EVF1_9BILA</name>
<dbReference type="GO" id="GO:0020037">
    <property type="term" value="F:heme binding"/>
    <property type="evidence" value="ECO:0007669"/>
    <property type="project" value="UniProtKB-UniRule"/>
</dbReference>
<dbReference type="SUPFAM" id="SSF55856">
    <property type="entry name" value="Cytochrome b5-like heme/steroid binding domain"/>
    <property type="match status" value="1"/>
</dbReference>
<dbReference type="FunFam" id="3.10.120.10:FF:000002">
    <property type="entry name" value="Cytochrome b5 type B"/>
    <property type="match status" value="1"/>
</dbReference>
<comment type="caution">
    <text evidence="16">The sequence shown here is derived from an EMBL/GenBank/DDBJ whole genome shotgun (WGS) entry which is preliminary data.</text>
</comment>
<keyword evidence="10 14" id="KW-0472">Membrane</keyword>
<keyword evidence="5 14" id="KW-0479">Metal-binding</keyword>
<evidence type="ECO:0000256" key="5">
    <source>
        <dbReference type="ARBA" id="ARBA00022723"/>
    </source>
</evidence>
<dbReference type="PANTHER" id="PTHR19359">
    <property type="entry name" value="CYTOCHROME B5"/>
    <property type="match status" value="1"/>
</dbReference>
<protein>
    <recommendedName>
        <fullName evidence="13">Cytochrome b5</fullName>
    </recommendedName>
</protein>
<evidence type="ECO:0000256" key="10">
    <source>
        <dbReference type="ARBA" id="ARBA00023136"/>
    </source>
</evidence>
<keyword evidence="17" id="KW-1185">Reference proteome</keyword>
<dbReference type="Gene3D" id="3.10.120.10">
    <property type="entry name" value="Cytochrome b5-like heme/steroid binding domain"/>
    <property type="match status" value="1"/>
</dbReference>
<accession>A0ABD6EVF1</accession>